<dbReference type="NCBIfam" id="TIGR00254">
    <property type="entry name" value="GGDEF"/>
    <property type="match status" value="1"/>
</dbReference>
<keyword evidence="1" id="KW-1133">Transmembrane helix</keyword>
<dbReference type="PROSITE" id="PS50883">
    <property type="entry name" value="EAL"/>
    <property type="match status" value="1"/>
</dbReference>
<organism evidence="4 5">
    <name type="scientific">Actinoplanes nipponensis</name>
    <dbReference type="NCBI Taxonomy" id="135950"/>
    <lineage>
        <taxon>Bacteria</taxon>
        <taxon>Bacillati</taxon>
        <taxon>Actinomycetota</taxon>
        <taxon>Actinomycetes</taxon>
        <taxon>Micromonosporales</taxon>
        <taxon>Micromonosporaceae</taxon>
        <taxon>Actinoplanes</taxon>
    </lineage>
</organism>
<reference evidence="4" key="1">
    <citation type="submission" date="2021-01" db="EMBL/GenBank/DDBJ databases">
        <title>Whole genome shotgun sequence of Actinoplanes nipponensis NBRC 14063.</title>
        <authorList>
            <person name="Komaki H."/>
            <person name="Tamura T."/>
        </authorList>
    </citation>
    <scope>NUCLEOTIDE SEQUENCE</scope>
    <source>
        <strain evidence="4">NBRC 14063</strain>
    </source>
</reference>
<dbReference type="EMBL" id="BOMQ01000103">
    <property type="protein sequence ID" value="GIE54500.1"/>
    <property type="molecule type" value="Genomic_DNA"/>
</dbReference>
<feature type="transmembrane region" description="Helical" evidence="1">
    <location>
        <begin position="207"/>
        <end position="227"/>
    </location>
</feature>
<keyword evidence="1" id="KW-0812">Transmembrane</keyword>
<feature type="domain" description="GGDEF" evidence="3">
    <location>
        <begin position="364"/>
        <end position="495"/>
    </location>
</feature>
<dbReference type="InterPro" id="IPR043128">
    <property type="entry name" value="Rev_trsase/Diguanyl_cyclase"/>
</dbReference>
<dbReference type="InterPro" id="IPR035919">
    <property type="entry name" value="EAL_sf"/>
</dbReference>
<feature type="transmembrane region" description="Helical" evidence="1">
    <location>
        <begin position="14"/>
        <end position="35"/>
    </location>
</feature>
<feature type="transmembrane region" description="Helical" evidence="1">
    <location>
        <begin position="139"/>
        <end position="161"/>
    </location>
</feature>
<dbReference type="RefSeq" id="WP_203777355.1">
    <property type="nucleotide sequence ID" value="NZ_BAAAYJ010000108.1"/>
</dbReference>
<dbReference type="Pfam" id="PF00990">
    <property type="entry name" value="GGDEF"/>
    <property type="match status" value="1"/>
</dbReference>
<proteinExistence type="predicted"/>
<protein>
    <recommendedName>
        <fullName evidence="6">Diguanylate cyclase (GGDEF) domain-containing protein</fullName>
    </recommendedName>
</protein>
<dbReference type="InterPro" id="IPR000160">
    <property type="entry name" value="GGDEF_dom"/>
</dbReference>
<dbReference type="CDD" id="cd01949">
    <property type="entry name" value="GGDEF"/>
    <property type="match status" value="1"/>
</dbReference>
<evidence type="ECO:0008006" key="6">
    <source>
        <dbReference type="Google" id="ProtNLM"/>
    </source>
</evidence>
<dbReference type="InterPro" id="IPR001633">
    <property type="entry name" value="EAL_dom"/>
</dbReference>
<keyword evidence="1" id="KW-0472">Membrane</keyword>
<feature type="transmembrane region" description="Helical" evidence="1">
    <location>
        <begin position="173"/>
        <end position="195"/>
    </location>
</feature>
<feature type="transmembrane region" description="Helical" evidence="1">
    <location>
        <begin position="233"/>
        <end position="253"/>
    </location>
</feature>
<evidence type="ECO:0000259" key="2">
    <source>
        <dbReference type="PROSITE" id="PS50883"/>
    </source>
</evidence>
<dbReference type="PANTHER" id="PTHR44757:SF2">
    <property type="entry name" value="BIOFILM ARCHITECTURE MAINTENANCE PROTEIN MBAA"/>
    <property type="match status" value="1"/>
</dbReference>
<name>A0A919MYF4_9ACTN</name>
<dbReference type="InterPro" id="IPR029787">
    <property type="entry name" value="Nucleotide_cyclase"/>
</dbReference>
<evidence type="ECO:0000313" key="4">
    <source>
        <dbReference type="EMBL" id="GIE54500.1"/>
    </source>
</evidence>
<feature type="transmembrane region" description="Helical" evidence="1">
    <location>
        <begin position="106"/>
        <end position="127"/>
    </location>
</feature>
<feature type="transmembrane region" description="Helical" evidence="1">
    <location>
        <begin position="74"/>
        <end position="94"/>
    </location>
</feature>
<dbReference type="AlphaFoldDB" id="A0A919MYF4"/>
<dbReference type="Proteomes" id="UP000647172">
    <property type="component" value="Unassembled WGS sequence"/>
</dbReference>
<dbReference type="Pfam" id="PF00563">
    <property type="entry name" value="EAL"/>
    <property type="match status" value="1"/>
</dbReference>
<dbReference type="Gene3D" id="3.30.70.270">
    <property type="match status" value="1"/>
</dbReference>
<evidence type="ECO:0000256" key="1">
    <source>
        <dbReference type="SAM" id="Phobius"/>
    </source>
</evidence>
<evidence type="ECO:0000313" key="5">
    <source>
        <dbReference type="Proteomes" id="UP000647172"/>
    </source>
</evidence>
<accession>A0A919MYF4</accession>
<dbReference type="SUPFAM" id="SSF141868">
    <property type="entry name" value="EAL domain-like"/>
    <property type="match status" value="1"/>
</dbReference>
<comment type="caution">
    <text evidence="4">The sequence shown here is derived from an EMBL/GenBank/DDBJ whole genome shotgun (WGS) entry which is preliminary data.</text>
</comment>
<evidence type="ECO:0000259" key="3">
    <source>
        <dbReference type="PROSITE" id="PS50887"/>
    </source>
</evidence>
<feature type="domain" description="EAL" evidence="2">
    <location>
        <begin position="504"/>
        <end position="757"/>
    </location>
</feature>
<dbReference type="SMART" id="SM00267">
    <property type="entry name" value="GGDEF"/>
    <property type="match status" value="1"/>
</dbReference>
<feature type="transmembrane region" description="Helical" evidence="1">
    <location>
        <begin position="302"/>
        <end position="322"/>
    </location>
</feature>
<gene>
    <name evidence="4" type="ORF">Ani05nite_80340</name>
</gene>
<dbReference type="Gene3D" id="3.20.20.450">
    <property type="entry name" value="EAL domain"/>
    <property type="match status" value="1"/>
</dbReference>
<dbReference type="SMART" id="SM00052">
    <property type="entry name" value="EAL"/>
    <property type="match status" value="1"/>
</dbReference>
<dbReference type="PROSITE" id="PS50887">
    <property type="entry name" value="GGDEF"/>
    <property type="match status" value="1"/>
</dbReference>
<feature type="transmembrane region" description="Helical" evidence="1">
    <location>
        <begin position="41"/>
        <end position="62"/>
    </location>
</feature>
<dbReference type="PANTHER" id="PTHR44757">
    <property type="entry name" value="DIGUANYLATE CYCLASE DGCP"/>
    <property type="match status" value="1"/>
</dbReference>
<sequence>MGTAEVASTHRDRLVPASGLIAALAVLMVSVDYVHPFGPKLLLWLPSTAGAIVTFLAFWRTARTPALSAPTRRFWRHLSVALGFVGIGITAQIFDVLTTDDPTGQHNGPVMLAFCGAGVCTVMYALFRLPLGRQSPGELLRVFLDGSTLMIAAAVFIWHYATRHALDGGDRTAVFTSLFVTVIALLAVFAVAKFVLSSHLYVSNEALRLIAAAMLIGAVGPMFRAPFAAADPQLFPDMVGTPIVYFCATLAAMRQRGAALRARRGEVSPPRRSFSLLPYLAVAAVDGLLIAVTLRGEADEQAVVAAAVLTTALVVVRQLIAFRDNNRLLSRLDHGATHDALTQLPNRVLFHTRLQRALTGATARPVAVALIDLDDFKEVNDTLGHEVGDQLLIGVAQRLEGCVRAGDTVARLGGDEFVVVLDDADPGAAGLAAERMMNALRQPVYADGHELPIRASIGIADGHTGDEPSVLLRHADIAMYAAKKLAGTAYLHYEPAMAAHGSEHAHLGAELREAITGDQLFLLYQPIVALADGRILGAEALVRWAHPDRGALAPDSFIPVAERTGLIVPLGRWVMRTAFAQLAAWIAECGDAAPGVLNVNVSARDLREPGFADQVAALLREHGLDAGRIVLEITETMALEGGQSITNLHRLRALGVKVSLDDFGTGHSTLTLLHDCPIDEIKLDRSFTQAQAGGRPPIAAAVIQLARALELHAVAEGVETAEQAEQLLSLGYTAAQGYYFARPMAPDRLGELLRGPASLMPAPQWQMTA</sequence>
<keyword evidence="5" id="KW-1185">Reference proteome</keyword>
<dbReference type="SUPFAM" id="SSF55073">
    <property type="entry name" value="Nucleotide cyclase"/>
    <property type="match status" value="1"/>
</dbReference>
<feature type="transmembrane region" description="Helical" evidence="1">
    <location>
        <begin position="274"/>
        <end position="296"/>
    </location>
</feature>
<dbReference type="CDD" id="cd01948">
    <property type="entry name" value="EAL"/>
    <property type="match status" value="1"/>
</dbReference>
<dbReference type="InterPro" id="IPR052155">
    <property type="entry name" value="Biofilm_reg_signaling"/>
</dbReference>